<organism evidence="1 2">
    <name type="scientific">Nakamurella endophytica</name>
    <dbReference type="NCBI Taxonomy" id="1748367"/>
    <lineage>
        <taxon>Bacteria</taxon>
        <taxon>Bacillati</taxon>
        <taxon>Actinomycetota</taxon>
        <taxon>Actinomycetes</taxon>
        <taxon>Nakamurellales</taxon>
        <taxon>Nakamurellaceae</taxon>
        <taxon>Nakamurella</taxon>
    </lineage>
</organism>
<dbReference type="PANTHER" id="PTHR43760:SF1">
    <property type="entry name" value="ENDORIBONUCLEASE L-PSP_CHORISMATE MUTASE-LIKE DOMAIN-CONTAINING PROTEIN"/>
    <property type="match status" value="1"/>
</dbReference>
<protein>
    <submittedName>
        <fullName evidence="1">LysR family transcriptional regulator</fullName>
    </submittedName>
</protein>
<dbReference type="InterPro" id="IPR013813">
    <property type="entry name" value="Endoribo_LPSP/chorism_mut-like"/>
</dbReference>
<dbReference type="EMBL" id="BMNA01000002">
    <property type="protein sequence ID" value="GGL94379.1"/>
    <property type="molecule type" value="Genomic_DNA"/>
</dbReference>
<evidence type="ECO:0000313" key="2">
    <source>
        <dbReference type="Proteomes" id="UP000655208"/>
    </source>
</evidence>
<name>A0A917SQW8_9ACTN</name>
<gene>
    <name evidence="1" type="ORF">GCM10011594_12720</name>
</gene>
<dbReference type="Gene3D" id="3.30.1330.40">
    <property type="entry name" value="RutC-like"/>
    <property type="match status" value="1"/>
</dbReference>
<dbReference type="AlphaFoldDB" id="A0A917SQW8"/>
<evidence type="ECO:0000313" key="1">
    <source>
        <dbReference type="EMBL" id="GGL94379.1"/>
    </source>
</evidence>
<sequence>MDLMTVRERLDRLGLVLPQPAAMPVTTTFSWVRILGTRVVVSGHGPQNPDGSPAGPYGRVPDQVSLEEAQQSARSAALAVIAAVERAVGDLDRIDAWVTVNGFVQAQPGYARTTAVLNSFSEIVLAVFGPEVGDHARTAIGVAALPLDLPVVVAAELHTS</sequence>
<dbReference type="Proteomes" id="UP000655208">
    <property type="component" value="Unassembled WGS sequence"/>
</dbReference>
<reference evidence="1" key="1">
    <citation type="journal article" date="2014" name="Int. J. Syst. Evol. Microbiol.">
        <title>Complete genome sequence of Corynebacterium casei LMG S-19264T (=DSM 44701T), isolated from a smear-ripened cheese.</title>
        <authorList>
            <consortium name="US DOE Joint Genome Institute (JGI-PGF)"/>
            <person name="Walter F."/>
            <person name="Albersmeier A."/>
            <person name="Kalinowski J."/>
            <person name="Ruckert C."/>
        </authorList>
    </citation>
    <scope>NUCLEOTIDE SEQUENCE</scope>
    <source>
        <strain evidence="1">CGMCC 4.7308</strain>
    </source>
</reference>
<comment type="caution">
    <text evidence="1">The sequence shown here is derived from an EMBL/GenBank/DDBJ whole genome shotgun (WGS) entry which is preliminary data.</text>
</comment>
<dbReference type="InterPro" id="IPR035959">
    <property type="entry name" value="RutC-like_sf"/>
</dbReference>
<proteinExistence type="predicted"/>
<accession>A0A917SQW8</accession>
<dbReference type="CDD" id="cd02199">
    <property type="entry name" value="YjgF_YER057c_UK114_like_1"/>
    <property type="match status" value="1"/>
</dbReference>
<dbReference type="PANTHER" id="PTHR43760">
    <property type="entry name" value="ENDORIBONUCLEASE-RELATED"/>
    <property type="match status" value="1"/>
</dbReference>
<dbReference type="InterPro" id="IPR006175">
    <property type="entry name" value="YjgF/YER057c/UK114"/>
</dbReference>
<dbReference type="SUPFAM" id="SSF55298">
    <property type="entry name" value="YjgF-like"/>
    <property type="match status" value="1"/>
</dbReference>
<reference evidence="1" key="2">
    <citation type="submission" date="2020-09" db="EMBL/GenBank/DDBJ databases">
        <authorList>
            <person name="Sun Q."/>
            <person name="Zhou Y."/>
        </authorList>
    </citation>
    <scope>NUCLEOTIDE SEQUENCE</scope>
    <source>
        <strain evidence="1">CGMCC 4.7308</strain>
    </source>
</reference>
<keyword evidence="2" id="KW-1185">Reference proteome</keyword>
<dbReference type="Pfam" id="PF01042">
    <property type="entry name" value="Ribonuc_L-PSP"/>
    <property type="match status" value="1"/>
</dbReference>